<dbReference type="PANTHER" id="PTHR33116:SF86">
    <property type="entry name" value="REVERSE TRANSCRIPTASE DOMAIN-CONTAINING PROTEIN"/>
    <property type="match status" value="1"/>
</dbReference>
<dbReference type="InterPro" id="IPR000477">
    <property type="entry name" value="RT_dom"/>
</dbReference>
<evidence type="ECO:0000259" key="1">
    <source>
        <dbReference type="PROSITE" id="PS50878"/>
    </source>
</evidence>
<protein>
    <recommendedName>
        <fullName evidence="1">Reverse transcriptase domain-containing protein</fullName>
    </recommendedName>
</protein>
<evidence type="ECO:0000313" key="2">
    <source>
        <dbReference type="EMBL" id="SPD13236.1"/>
    </source>
</evidence>
<dbReference type="Pfam" id="PF00078">
    <property type="entry name" value="RVT_1"/>
    <property type="match status" value="1"/>
</dbReference>
<gene>
    <name evidence="2" type="ORF">FSB_LOCUS41118</name>
</gene>
<organism evidence="2">
    <name type="scientific">Fagus sylvatica</name>
    <name type="common">Beechnut</name>
    <dbReference type="NCBI Taxonomy" id="28930"/>
    <lineage>
        <taxon>Eukaryota</taxon>
        <taxon>Viridiplantae</taxon>
        <taxon>Streptophyta</taxon>
        <taxon>Embryophyta</taxon>
        <taxon>Tracheophyta</taxon>
        <taxon>Spermatophyta</taxon>
        <taxon>Magnoliopsida</taxon>
        <taxon>eudicotyledons</taxon>
        <taxon>Gunneridae</taxon>
        <taxon>Pentapetalae</taxon>
        <taxon>rosids</taxon>
        <taxon>fabids</taxon>
        <taxon>Fagales</taxon>
        <taxon>Fagaceae</taxon>
        <taxon>Fagus</taxon>
    </lineage>
</organism>
<sequence>MHYNKIGRDEVMALKLDMSKAYDRVEWKFLEAIMSKMGFHHRWIALMLECISAVSYSILVNEEPHGYIQPSRGLRQGNPLSPYLFLLCAEGLHFLVKKADMDGAVQGISICRGGPKITHIFFADDNLFFSKATTIACNKIQEILGQYERTSGQQVNRDKTTIYFNKAMTLTTQNAIKESLGVPIIRQYEKYLGLPSLIGRNRSESFTQIKERVWHKLKGWKEKLLS</sequence>
<name>A0A2N9HFZ3_FAGSY</name>
<dbReference type="EMBL" id="OIVN01003735">
    <property type="protein sequence ID" value="SPD13236.1"/>
    <property type="molecule type" value="Genomic_DNA"/>
</dbReference>
<dbReference type="SUPFAM" id="SSF56672">
    <property type="entry name" value="DNA/RNA polymerases"/>
    <property type="match status" value="1"/>
</dbReference>
<dbReference type="AlphaFoldDB" id="A0A2N9HFZ3"/>
<dbReference type="PANTHER" id="PTHR33116">
    <property type="entry name" value="REVERSE TRANSCRIPTASE ZINC-BINDING DOMAIN-CONTAINING PROTEIN-RELATED-RELATED"/>
    <property type="match status" value="1"/>
</dbReference>
<proteinExistence type="predicted"/>
<accession>A0A2N9HFZ3</accession>
<dbReference type="PROSITE" id="PS50878">
    <property type="entry name" value="RT_POL"/>
    <property type="match status" value="1"/>
</dbReference>
<reference evidence="2" key="1">
    <citation type="submission" date="2018-02" db="EMBL/GenBank/DDBJ databases">
        <authorList>
            <person name="Cohen D.B."/>
            <person name="Kent A.D."/>
        </authorList>
    </citation>
    <scope>NUCLEOTIDE SEQUENCE</scope>
</reference>
<feature type="domain" description="Reverse transcriptase" evidence="1">
    <location>
        <begin position="1"/>
        <end position="196"/>
    </location>
</feature>
<dbReference type="InterPro" id="IPR043502">
    <property type="entry name" value="DNA/RNA_pol_sf"/>
</dbReference>